<organism evidence="1 2">
    <name type="scientific">Polycladomyces subterraneus</name>
    <dbReference type="NCBI Taxonomy" id="1016997"/>
    <lineage>
        <taxon>Bacteria</taxon>
        <taxon>Bacillati</taxon>
        <taxon>Bacillota</taxon>
        <taxon>Bacilli</taxon>
        <taxon>Bacillales</taxon>
        <taxon>Thermoactinomycetaceae</taxon>
        <taxon>Polycladomyces</taxon>
    </lineage>
</organism>
<evidence type="ECO:0000313" key="1">
    <source>
        <dbReference type="EMBL" id="MDN4593001.1"/>
    </source>
</evidence>
<protein>
    <submittedName>
        <fullName evidence="1">Uncharacterized protein</fullName>
    </submittedName>
</protein>
<keyword evidence="2" id="KW-1185">Reference proteome</keyword>
<comment type="caution">
    <text evidence="1">The sequence shown here is derived from an EMBL/GenBank/DDBJ whole genome shotgun (WGS) entry which is preliminary data.</text>
</comment>
<proteinExistence type="predicted"/>
<dbReference type="Proteomes" id="UP001174196">
    <property type="component" value="Unassembled WGS sequence"/>
</dbReference>
<dbReference type="EMBL" id="JANRHH010000017">
    <property type="protein sequence ID" value="MDN4593001.1"/>
    <property type="molecule type" value="Genomic_DNA"/>
</dbReference>
<dbReference type="RefSeq" id="WP_301237712.1">
    <property type="nucleotide sequence ID" value="NZ_JANRHH010000017.1"/>
</dbReference>
<accession>A0ABT8IJN7</accession>
<reference evidence="1" key="1">
    <citation type="submission" date="2022-08" db="EMBL/GenBank/DDBJ databases">
        <title>Polycladomyces zharkentsis sp. nov., a novel thermophilic CMC and starch-degrading bacterium isolated from a geothermal spring in Kazakhstan.</title>
        <authorList>
            <person name="Mashzhan A."/>
            <person name="Kistaubaeva A."/>
            <person name="Javier-Lopez R."/>
            <person name="Birkeland N.-K."/>
        </authorList>
    </citation>
    <scope>NUCLEOTIDE SEQUENCE</scope>
    <source>
        <strain evidence="1">KSR 13</strain>
    </source>
</reference>
<sequence length="132" mass="14832">MTKQFPVYPEVDILKKPLDQYPIIHVQAVIEQVEESKHGHQHLLINQVQILDIENGDPSTVTDEIFVAIRYGDGNGLPEPIPDLEAGQPIELQGVYIPADEAYPSEDNPGDPVIHFTHHPLGFVIYQGKLYK</sequence>
<gene>
    <name evidence="1" type="ORF">NWF35_03635</name>
</gene>
<name>A0ABT8IJN7_9BACL</name>
<evidence type="ECO:0000313" key="2">
    <source>
        <dbReference type="Proteomes" id="UP001174196"/>
    </source>
</evidence>